<organism evidence="1 2">
    <name type="scientific">Irpex rosettiformis</name>
    <dbReference type="NCBI Taxonomy" id="378272"/>
    <lineage>
        <taxon>Eukaryota</taxon>
        <taxon>Fungi</taxon>
        <taxon>Dikarya</taxon>
        <taxon>Basidiomycota</taxon>
        <taxon>Agaricomycotina</taxon>
        <taxon>Agaricomycetes</taxon>
        <taxon>Polyporales</taxon>
        <taxon>Irpicaceae</taxon>
        <taxon>Irpex</taxon>
    </lineage>
</organism>
<feature type="non-terminal residue" evidence="1">
    <location>
        <position position="1"/>
    </location>
</feature>
<feature type="non-terminal residue" evidence="1">
    <location>
        <position position="74"/>
    </location>
</feature>
<sequence length="74" mass="8443">PPNSPDLNTIEPLWLVVKDRVADMPGSANSLDHLWAAIKEVWENLSEEDIRKHTSQMHARVVAVRAAKGYYTRF</sequence>
<gene>
    <name evidence="1" type="ORF">BDY19DRAFT_857841</name>
</gene>
<evidence type="ECO:0000313" key="1">
    <source>
        <dbReference type="EMBL" id="KAI0085010.1"/>
    </source>
</evidence>
<protein>
    <submittedName>
        <fullName evidence="1">Uncharacterized protein</fullName>
    </submittedName>
</protein>
<dbReference type="Proteomes" id="UP001055072">
    <property type="component" value="Unassembled WGS sequence"/>
</dbReference>
<dbReference type="EMBL" id="MU274935">
    <property type="protein sequence ID" value="KAI0085010.1"/>
    <property type="molecule type" value="Genomic_DNA"/>
</dbReference>
<reference evidence="1" key="1">
    <citation type="journal article" date="2021" name="Environ. Microbiol.">
        <title>Gene family expansions and transcriptome signatures uncover fungal adaptations to wood decay.</title>
        <authorList>
            <person name="Hage H."/>
            <person name="Miyauchi S."/>
            <person name="Viragh M."/>
            <person name="Drula E."/>
            <person name="Min B."/>
            <person name="Chaduli D."/>
            <person name="Navarro D."/>
            <person name="Favel A."/>
            <person name="Norest M."/>
            <person name="Lesage-Meessen L."/>
            <person name="Balint B."/>
            <person name="Merenyi Z."/>
            <person name="de Eugenio L."/>
            <person name="Morin E."/>
            <person name="Martinez A.T."/>
            <person name="Baldrian P."/>
            <person name="Stursova M."/>
            <person name="Martinez M.J."/>
            <person name="Novotny C."/>
            <person name="Magnuson J.K."/>
            <person name="Spatafora J.W."/>
            <person name="Maurice S."/>
            <person name="Pangilinan J."/>
            <person name="Andreopoulos W."/>
            <person name="LaButti K."/>
            <person name="Hundley H."/>
            <person name="Na H."/>
            <person name="Kuo A."/>
            <person name="Barry K."/>
            <person name="Lipzen A."/>
            <person name="Henrissat B."/>
            <person name="Riley R."/>
            <person name="Ahrendt S."/>
            <person name="Nagy L.G."/>
            <person name="Grigoriev I.V."/>
            <person name="Martin F."/>
            <person name="Rosso M.N."/>
        </authorList>
    </citation>
    <scope>NUCLEOTIDE SEQUENCE</scope>
    <source>
        <strain evidence="1">CBS 384.51</strain>
    </source>
</reference>
<keyword evidence="2" id="KW-1185">Reference proteome</keyword>
<proteinExistence type="predicted"/>
<evidence type="ECO:0000313" key="2">
    <source>
        <dbReference type="Proteomes" id="UP001055072"/>
    </source>
</evidence>
<name>A0ACB8TSI3_9APHY</name>
<comment type="caution">
    <text evidence="1">The sequence shown here is derived from an EMBL/GenBank/DDBJ whole genome shotgun (WGS) entry which is preliminary data.</text>
</comment>
<accession>A0ACB8TSI3</accession>